<dbReference type="InterPro" id="IPR006680">
    <property type="entry name" value="Amidohydro-rel"/>
</dbReference>
<dbReference type="Pfam" id="PF04909">
    <property type="entry name" value="Amidohydro_2"/>
    <property type="match status" value="1"/>
</dbReference>
<reference evidence="3 4" key="1">
    <citation type="submission" date="2018-06" db="EMBL/GenBank/DDBJ databases">
        <title>Sphaerisporangium craniellae sp. nov., isolated from a marine sponge in the South China Sea.</title>
        <authorList>
            <person name="Li L."/>
        </authorList>
    </citation>
    <scope>NUCLEOTIDE SEQUENCE [LARGE SCALE GENOMIC DNA]</scope>
    <source>
        <strain evidence="3 4">LHW63015</strain>
    </source>
</reference>
<dbReference type="Proteomes" id="UP000253303">
    <property type="component" value="Unassembled WGS sequence"/>
</dbReference>
<evidence type="ECO:0000256" key="1">
    <source>
        <dbReference type="ARBA" id="ARBA00023239"/>
    </source>
</evidence>
<dbReference type="GO" id="GO:0016787">
    <property type="term" value="F:hydrolase activity"/>
    <property type="evidence" value="ECO:0007669"/>
    <property type="project" value="InterPro"/>
</dbReference>
<dbReference type="GO" id="GO:0019748">
    <property type="term" value="P:secondary metabolic process"/>
    <property type="evidence" value="ECO:0007669"/>
    <property type="project" value="TreeGrafter"/>
</dbReference>
<evidence type="ECO:0000313" key="3">
    <source>
        <dbReference type="EMBL" id="RBQ17498.1"/>
    </source>
</evidence>
<protein>
    <recommendedName>
        <fullName evidence="2">Amidohydrolase-related domain-containing protein</fullName>
    </recommendedName>
</protein>
<accession>A0A366LU81</accession>
<dbReference type="PANTHER" id="PTHR21240">
    <property type="entry name" value="2-AMINO-3-CARBOXYLMUCONATE-6-SEMIALDEHYDE DECARBOXYLASE"/>
    <property type="match status" value="1"/>
</dbReference>
<keyword evidence="4" id="KW-1185">Reference proteome</keyword>
<dbReference type="PANTHER" id="PTHR21240:SF28">
    <property type="entry name" value="ISO-OROTATE DECARBOXYLASE (EUROFUNG)"/>
    <property type="match status" value="1"/>
</dbReference>
<dbReference type="SUPFAM" id="SSF51556">
    <property type="entry name" value="Metallo-dependent hydrolases"/>
    <property type="match status" value="1"/>
</dbReference>
<dbReference type="OrthoDB" id="8673173at2"/>
<dbReference type="InterPro" id="IPR032465">
    <property type="entry name" value="ACMSD"/>
</dbReference>
<feature type="domain" description="Amidohydrolase-related" evidence="2">
    <location>
        <begin position="17"/>
        <end position="329"/>
    </location>
</feature>
<dbReference type="Gene3D" id="3.20.20.140">
    <property type="entry name" value="Metal-dependent hydrolases"/>
    <property type="match status" value="1"/>
</dbReference>
<dbReference type="InterPro" id="IPR032466">
    <property type="entry name" value="Metal_Hydrolase"/>
</dbReference>
<keyword evidence="1" id="KW-0456">Lyase</keyword>
<name>A0A366LU81_9ACTN</name>
<dbReference type="AlphaFoldDB" id="A0A366LU81"/>
<dbReference type="RefSeq" id="WP_113983063.1">
    <property type="nucleotide sequence ID" value="NZ_QMEY01000011.1"/>
</dbReference>
<gene>
    <name evidence="3" type="ORF">DP939_24295</name>
</gene>
<dbReference type="GO" id="GO:0016831">
    <property type="term" value="F:carboxy-lyase activity"/>
    <property type="evidence" value="ECO:0007669"/>
    <property type="project" value="InterPro"/>
</dbReference>
<evidence type="ECO:0000313" key="4">
    <source>
        <dbReference type="Proteomes" id="UP000253303"/>
    </source>
</evidence>
<proteinExistence type="predicted"/>
<organism evidence="3 4">
    <name type="scientific">Spongiactinospora rosea</name>
    <dbReference type="NCBI Taxonomy" id="2248750"/>
    <lineage>
        <taxon>Bacteria</taxon>
        <taxon>Bacillati</taxon>
        <taxon>Actinomycetota</taxon>
        <taxon>Actinomycetes</taxon>
        <taxon>Streptosporangiales</taxon>
        <taxon>Streptosporangiaceae</taxon>
        <taxon>Spongiactinospora</taxon>
    </lineage>
</organism>
<dbReference type="EMBL" id="QMEY01000011">
    <property type="protein sequence ID" value="RBQ17498.1"/>
    <property type="molecule type" value="Genomic_DNA"/>
</dbReference>
<evidence type="ECO:0000259" key="2">
    <source>
        <dbReference type="Pfam" id="PF04909"/>
    </source>
</evidence>
<dbReference type="GO" id="GO:0005737">
    <property type="term" value="C:cytoplasm"/>
    <property type="evidence" value="ECO:0007669"/>
    <property type="project" value="TreeGrafter"/>
</dbReference>
<sequence length="335" mass="33857">MTNTSRAGPDGSCGHVVDVHAHAVPAGLLDALRACPSPEAGPDGRLRFGTRWTSPMPQALTDVAARLAEMDRRGVDLQVIAPWIELSPGELAPEAATAFLRLLNDGMAELAAAHPGRLRALALLDRRDPDAAAAELLRTAGLPGVAGAELPAGGPGEPLHDPAWDRLWAAASEAGSFVLLHPWAAGSPAGLAVPGLGDIVDNPSQTTAVAGALALTGVLDRFPGLRLCVVHGGGFLPYQAGRFDAIARPRPGGGGPPSAALRRLYYDSLTHSPGSLSFLAGFAGPGRVLLGSDFPFPTGDPAAVQAVVAAPGLAPAARAAILGGTACGLLGECAS</sequence>
<comment type="caution">
    <text evidence="3">The sequence shown here is derived from an EMBL/GenBank/DDBJ whole genome shotgun (WGS) entry which is preliminary data.</text>
</comment>